<evidence type="ECO:0000256" key="5">
    <source>
        <dbReference type="ARBA" id="ARBA00023002"/>
    </source>
</evidence>
<organism evidence="8 9">
    <name type="scientific">Ficus carica</name>
    <name type="common">Common fig</name>
    <dbReference type="NCBI Taxonomy" id="3494"/>
    <lineage>
        <taxon>Eukaryota</taxon>
        <taxon>Viridiplantae</taxon>
        <taxon>Streptophyta</taxon>
        <taxon>Embryophyta</taxon>
        <taxon>Tracheophyta</taxon>
        <taxon>Spermatophyta</taxon>
        <taxon>Magnoliopsida</taxon>
        <taxon>eudicotyledons</taxon>
        <taxon>Gunneridae</taxon>
        <taxon>Pentapetalae</taxon>
        <taxon>rosids</taxon>
        <taxon>fabids</taxon>
        <taxon>Rosales</taxon>
        <taxon>Moraceae</taxon>
        <taxon>Ficeae</taxon>
        <taxon>Ficus</taxon>
    </lineage>
</organism>
<evidence type="ECO:0000313" key="9">
    <source>
        <dbReference type="Proteomes" id="UP001187192"/>
    </source>
</evidence>
<evidence type="ECO:0000256" key="3">
    <source>
        <dbReference type="ARBA" id="ARBA00022857"/>
    </source>
</evidence>
<dbReference type="NCBIfam" id="NF004825">
    <property type="entry name" value="PRK06181.1"/>
    <property type="match status" value="1"/>
</dbReference>
<dbReference type="PANTHER" id="PTHR43391:SF89">
    <property type="entry name" value="11-BETA-HYDROXYSTEROID DEHYDROGENASE 1A-RELATED"/>
    <property type="match status" value="1"/>
</dbReference>
<gene>
    <name evidence="8" type="ORF">TIFTF001_025709</name>
</gene>
<evidence type="ECO:0000256" key="2">
    <source>
        <dbReference type="ARBA" id="ARBA00006484"/>
    </source>
</evidence>
<keyword evidence="9" id="KW-1185">Reference proteome</keyword>
<keyword evidence="5" id="KW-0560">Oxidoreductase</keyword>
<dbReference type="SUPFAM" id="SSF51735">
    <property type="entry name" value="NAD(P)-binding Rossmann-fold domains"/>
    <property type="match status" value="1"/>
</dbReference>
<keyword evidence="7" id="KW-1133">Transmembrane helix</keyword>
<proteinExistence type="inferred from homology"/>
<dbReference type="AlphaFoldDB" id="A0AA88AJF6"/>
<feature type="transmembrane region" description="Helical" evidence="7">
    <location>
        <begin position="12"/>
        <end position="31"/>
    </location>
</feature>
<protein>
    <submittedName>
        <fullName evidence="8">Uncharacterized protein</fullName>
    </submittedName>
</protein>
<comment type="caution">
    <text evidence="8">The sequence shown here is derived from an EMBL/GenBank/DDBJ whole genome shotgun (WGS) entry which is preliminary data.</text>
</comment>
<evidence type="ECO:0000256" key="7">
    <source>
        <dbReference type="SAM" id="Phobius"/>
    </source>
</evidence>
<evidence type="ECO:0000256" key="6">
    <source>
        <dbReference type="RuleBase" id="RU000363"/>
    </source>
</evidence>
<dbReference type="GO" id="GO:0072582">
    <property type="term" value="F:17-beta-hydroxysteroid dehydrogenase (NADP+) activity"/>
    <property type="evidence" value="ECO:0007669"/>
    <property type="project" value="TreeGrafter"/>
</dbReference>
<dbReference type="InterPro" id="IPR002347">
    <property type="entry name" value="SDR_fam"/>
</dbReference>
<accession>A0AA88AJF6</accession>
<evidence type="ECO:0000256" key="4">
    <source>
        <dbReference type="ARBA" id="ARBA00022968"/>
    </source>
</evidence>
<dbReference type="InterPro" id="IPR036291">
    <property type="entry name" value="NAD(P)-bd_dom_sf"/>
</dbReference>
<dbReference type="GO" id="GO:0016020">
    <property type="term" value="C:membrane"/>
    <property type="evidence" value="ECO:0007669"/>
    <property type="project" value="UniProtKB-SubCell"/>
</dbReference>
<dbReference type="GO" id="GO:0008202">
    <property type="term" value="P:steroid metabolic process"/>
    <property type="evidence" value="ECO:0007669"/>
    <property type="project" value="TreeGrafter"/>
</dbReference>
<dbReference type="PRINTS" id="PR00081">
    <property type="entry name" value="GDHRDH"/>
</dbReference>
<keyword evidence="7" id="KW-0472">Membrane</keyword>
<dbReference type="GO" id="GO:0005829">
    <property type="term" value="C:cytosol"/>
    <property type="evidence" value="ECO:0007669"/>
    <property type="project" value="TreeGrafter"/>
</dbReference>
<dbReference type="Proteomes" id="UP001187192">
    <property type="component" value="Unassembled WGS sequence"/>
</dbReference>
<keyword evidence="7" id="KW-0812">Transmembrane</keyword>
<dbReference type="Gramene" id="FCD_00014517-RA">
    <property type="protein sequence ID" value="FCD_00014517-RA:cds"/>
    <property type="gene ID" value="FCD_00014517"/>
</dbReference>
<dbReference type="EMBL" id="BTGU01000064">
    <property type="protein sequence ID" value="GMN56594.1"/>
    <property type="molecule type" value="Genomic_DNA"/>
</dbReference>
<name>A0AA88AJF6_FICCA</name>
<comment type="subcellular location">
    <subcellularLocation>
        <location evidence="1">Membrane</location>
        <topology evidence="1">Single-pass type II membrane protein</topology>
    </subcellularLocation>
</comment>
<dbReference type="Gene3D" id="3.40.50.720">
    <property type="entry name" value="NAD(P)-binding Rossmann-like Domain"/>
    <property type="match status" value="1"/>
</dbReference>
<dbReference type="PROSITE" id="PS00061">
    <property type="entry name" value="ADH_SHORT"/>
    <property type="match status" value="1"/>
</dbReference>
<dbReference type="PANTHER" id="PTHR43391">
    <property type="entry name" value="RETINOL DEHYDROGENASE-RELATED"/>
    <property type="match status" value="1"/>
</dbReference>
<keyword evidence="3" id="KW-0521">NADP</keyword>
<dbReference type="PRINTS" id="PR00080">
    <property type="entry name" value="SDRFAMILY"/>
</dbReference>
<dbReference type="Pfam" id="PF00106">
    <property type="entry name" value="adh_short"/>
    <property type="match status" value="1"/>
</dbReference>
<reference evidence="8" key="1">
    <citation type="submission" date="2023-07" db="EMBL/GenBank/DDBJ databases">
        <title>draft genome sequence of fig (Ficus carica).</title>
        <authorList>
            <person name="Takahashi T."/>
            <person name="Nishimura K."/>
        </authorList>
    </citation>
    <scope>NUCLEOTIDE SEQUENCE</scope>
</reference>
<keyword evidence="4" id="KW-0735">Signal-anchor</keyword>
<sequence>MVELIHKLLNLTAPTFTFFSLIFFYPPFLFFKFCQSLLSYVFSENIAGKVVLITGASSGIGEHLAYEYASRGACLALVARREDQLRDVVEQARDIGSPDVLMIIGDVSKVEDCKRIIDETMDYFGRLDHLVNNAGISSVSMFEEITNITAFRALMDTNFWGSVYTTRFAVPHLRNSRGKIVVLSSSASWLPTPRMSIYNASKAALFMMFETLRVELGPDINITIVTPGFIEFELTQGKFLDREGKMMFDPDLRYDQISAVPVRTVRACAKAIVNSALRGQRYLTNPPWFKVTYIWKVFCPEVLEWGFRLFYLSRPGAPATEAPSKKIVDLTGAKDVLYPPTLQAADPDKID</sequence>
<evidence type="ECO:0000256" key="1">
    <source>
        <dbReference type="ARBA" id="ARBA00004606"/>
    </source>
</evidence>
<evidence type="ECO:0000313" key="8">
    <source>
        <dbReference type="EMBL" id="GMN56594.1"/>
    </source>
</evidence>
<comment type="similarity">
    <text evidence="2 6">Belongs to the short-chain dehydrogenases/reductases (SDR) family.</text>
</comment>
<dbReference type="InterPro" id="IPR020904">
    <property type="entry name" value="Sc_DH/Rdtase_CS"/>
</dbReference>